<dbReference type="GO" id="GO:0009307">
    <property type="term" value="P:DNA restriction-modification system"/>
    <property type="evidence" value="ECO:0007669"/>
    <property type="project" value="InterPro"/>
</dbReference>
<dbReference type="InterPro" id="IPR008593">
    <property type="entry name" value="Dam_MeTrfase"/>
</dbReference>
<proteinExistence type="predicted"/>
<dbReference type="InterPro" id="IPR002052">
    <property type="entry name" value="DNA_methylase_N6_adenine_CS"/>
</dbReference>
<protein>
    <submittedName>
        <fullName evidence="1">DNA N-6-adenine-methyltransferase</fullName>
    </submittedName>
</protein>
<evidence type="ECO:0000313" key="1">
    <source>
        <dbReference type="EMBL" id="DAD84160.1"/>
    </source>
</evidence>
<accession>A0A8S5MPK7</accession>
<dbReference type="EMBL" id="BK014953">
    <property type="protein sequence ID" value="DAD84160.1"/>
    <property type="molecule type" value="Genomic_DNA"/>
</dbReference>
<dbReference type="GO" id="GO:0003677">
    <property type="term" value="F:DNA binding"/>
    <property type="evidence" value="ECO:0007669"/>
    <property type="project" value="InterPro"/>
</dbReference>
<dbReference type="Pfam" id="PF05869">
    <property type="entry name" value="Dam"/>
    <property type="match status" value="1"/>
</dbReference>
<organism evidence="1">
    <name type="scientific">Siphoviridae sp. ctsIQ24</name>
    <dbReference type="NCBI Taxonomy" id="2826484"/>
    <lineage>
        <taxon>Viruses</taxon>
        <taxon>Duplodnaviria</taxon>
        <taxon>Heunggongvirae</taxon>
        <taxon>Uroviricota</taxon>
        <taxon>Caudoviricetes</taxon>
    </lineage>
</organism>
<dbReference type="PROSITE" id="PS00092">
    <property type="entry name" value="N6_MTASE"/>
    <property type="match status" value="1"/>
</dbReference>
<dbReference type="GO" id="GO:0032259">
    <property type="term" value="P:methylation"/>
    <property type="evidence" value="ECO:0007669"/>
    <property type="project" value="InterPro"/>
</dbReference>
<reference evidence="1" key="1">
    <citation type="journal article" date="2021" name="Proc. Natl. Acad. Sci. U.S.A.">
        <title>A Catalog of Tens of Thousands of Viruses from Human Metagenomes Reveals Hidden Associations with Chronic Diseases.</title>
        <authorList>
            <person name="Tisza M.J."/>
            <person name="Buck C.B."/>
        </authorList>
    </citation>
    <scope>NUCLEOTIDE SEQUENCE</scope>
    <source>
        <strain evidence="1">CtsIQ24</strain>
    </source>
</reference>
<sequence>MNKVLLSSKKMDWCTPVDFFNKLNKKFHFVLDPAATDKTAKCPLYYTPETDGLFKSWDRGGVVFCNPPYGREIGKWVKKAYEEAQVMSYPIVLLIPARTDTAYFHDYIYGKAEIHFVRGRLRFTDEGVAGDCAPFPSMVVVYNPTKEAEDPLYRGKK</sequence>
<dbReference type="GO" id="GO:0009007">
    <property type="term" value="F:site-specific DNA-methyltransferase (adenine-specific) activity"/>
    <property type="evidence" value="ECO:0007669"/>
    <property type="project" value="InterPro"/>
</dbReference>
<name>A0A8S5MPK7_9CAUD</name>